<dbReference type="EMBL" id="JBHSMM010000001">
    <property type="protein sequence ID" value="MFC5439805.1"/>
    <property type="molecule type" value="Genomic_DNA"/>
</dbReference>
<gene>
    <name evidence="2" type="ORF">ACFPK0_07265</name>
</gene>
<dbReference type="Proteomes" id="UP001596018">
    <property type="component" value="Unassembled WGS sequence"/>
</dbReference>
<comment type="caution">
    <text evidence="2">The sequence shown here is derived from an EMBL/GenBank/DDBJ whole genome shotgun (WGS) entry which is preliminary data.</text>
</comment>
<protein>
    <submittedName>
        <fullName evidence="2">AIPR family protein</fullName>
    </submittedName>
</protein>
<dbReference type="RefSeq" id="WP_377339393.1">
    <property type="nucleotide sequence ID" value="NZ_JALBWS010000014.1"/>
</dbReference>
<organism evidence="2 3">
    <name type="scientific">Rhodanobacter ginsenosidimutans</name>
    <dbReference type="NCBI Taxonomy" id="490571"/>
    <lineage>
        <taxon>Bacteria</taxon>
        <taxon>Pseudomonadati</taxon>
        <taxon>Pseudomonadota</taxon>
        <taxon>Gammaproteobacteria</taxon>
        <taxon>Lysobacterales</taxon>
        <taxon>Rhodanobacteraceae</taxon>
        <taxon>Rhodanobacter</taxon>
    </lineage>
</organism>
<evidence type="ECO:0000313" key="2">
    <source>
        <dbReference type="EMBL" id="MFC5439805.1"/>
    </source>
</evidence>
<evidence type="ECO:0000259" key="1">
    <source>
        <dbReference type="Pfam" id="PF10592"/>
    </source>
</evidence>
<evidence type="ECO:0000313" key="3">
    <source>
        <dbReference type="Proteomes" id="UP001596018"/>
    </source>
</evidence>
<proteinExistence type="predicted"/>
<dbReference type="Pfam" id="PF10592">
    <property type="entry name" value="AIPR"/>
    <property type="match status" value="1"/>
</dbReference>
<feature type="domain" description="Abortive phage infection protein C-terminal" evidence="1">
    <location>
        <begin position="254"/>
        <end position="492"/>
    </location>
</feature>
<sequence length="598" mass="68726">MKYETLVHILDAICQEAPEGSKRYKPDENDVEKMNQARARAFIHLYLKVKFGLSDFSDRERTITDASEDGGIDAYHIDSEAKVVYLIQSKFRTNEKNFEDKEISLNELLAMEIDRIMRGEETGENGVPYNGKIKQLQRDISSIDDIARYNYKVVILANLESVPPNKIRHLCGGYSAEVFNYQKAYQTLVLPVLTGTYFTANDIMIPVDLSSKNAGSKISYNVKTKNCDCEITVLFVPVIEIAKIMDKYRNAILKYNPRSYLDLEGKSVNSSIKSTLLERDTNEFALFNNGITMLSDETYINERIGQKNKAQLQVKNPQIINGGQTSFTLSRIYHSDKVAAEKDLANKEVLLKVITLLGNDSLQNKLQLIDEISNATNKQTPVINADRFSNESFHITIQQMVFENFGLLYERKRGEFSDGIRDGYLSESEVVERNHFWRLYYTANGRIARGFQKRLFQQNEFSGIDPNDQNSFKNLYMAIQVFGAIKGRYRRDQKIPREEYAKVYLYVRIHGKESALDTESIEANMRVVNKAFKLFFSWIESQEGNIAGRRTSVNRKTGEKRVTFSQERYFKGPTFEKDFTEWLTANRALLDSSAREVA</sequence>
<reference evidence="3" key="1">
    <citation type="journal article" date="2019" name="Int. J. Syst. Evol. Microbiol.">
        <title>The Global Catalogue of Microorganisms (GCM) 10K type strain sequencing project: providing services to taxonomists for standard genome sequencing and annotation.</title>
        <authorList>
            <consortium name="The Broad Institute Genomics Platform"/>
            <consortium name="The Broad Institute Genome Sequencing Center for Infectious Disease"/>
            <person name="Wu L."/>
            <person name="Ma J."/>
        </authorList>
    </citation>
    <scope>NUCLEOTIDE SEQUENCE [LARGE SCALE GENOMIC DNA]</scope>
    <source>
        <strain evidence="3">KACC 12822</strain>
    </source>
</reference>
<dbReference type="InterPro" id="IPR018891">
    <property type="entry name" value="AIPR_C"/>
</dbReference>
<accession>A0ABW0JWS3</accession>
<name>A0ABW0JWS3_9GAMM</name>
<keyword evidence="3" id="KW-1185">Reference proteome</keyword>